<dbReference type="Proteomes" id="UP000310689">
    <property type="component" value="Unassembled WGS sequence"/>
</dbReference>
<gene>
    <name evidence="2" type="ORF">E3P86_00465</name>
    <name evidence="1" type="ORF">E3P90_02451</name>
</gene>
<dbReference type="AlphaFoldDB" id="A0A4T0F3M1"/>
<dbReference type="EMBL" id="SPOI01000010">
    <property type="protein sequence ID" value="TIB42195.1"/>
    <property type="molecule type" value="Genomic_DNA"/>
</dbReference>
<evidence type="ECO:0000313" key="3">
    <source>
        <dbReference type="Proteomes" id="UP000306954"/>
    </source>
</evidence>
<dbReference type="EMBL" id="SPOF01000024">
    <property type="protein sequence ID" value="TIB11368.1"/>
    <property type="molecule type" value="Genomic_DNA"/>
</dbReference>
<reference evidence="3 4" key="1">
    <citation type="submission" date="2019-03" db="EMBL/GenBank/DDBJ databases">
        <title>Sequencing 23 genomes of Wallemia ichthyophaga.</title>
        <authorList>
            <person name="Gostincar C."/>
        </authorList>
    </citation>
    <scope>NUCLEOTIDE SEQUENCE [LARGE SCALE GENOMIC DNA]</scope>
    <source>
        <strain evidence="2 4">EXF-6200</strain>
        <strain evidence="1 3">EXF-8621</strain>
    </source>
</reference>
<protein>
    <submittedName>
        <fullName evidence="1">Uncharacterized protein</fullName>
    </submittedName>
</protein>
<dbReference type="Proteomes" id="UP000306954">
    <property type="component" value="Unassembled WGS sequence"/>
</dbReference>
<evidence type="ECO:0000313" key="2">
    <source>
        <dbReference type="EMBL" id="TIB42195.1"/>
    </source>
</evidence>
<sequence>MSNPSIFKPTPGFLLNPPSLSKNITDLPTMIQPNIQYIKNDTSSIQTMDTRDDNGYMYLFDDKAELNDYEHNESHKLILHKIFPNKLKPKKVQGYQIKESNMKLYHTLTSIYPIVDEDINYTPDSALQGYDHMEKTLCL</sequence>
<comment type="caution">
    <text evidence="1">The sequence shown here is derived from an EMBL/GenBank/DDBJ whole genome shotgun (WGS) entry which is preliminary data.</text>
</comment>
<name>A0A4T0F3M1_WALIC</name>
<evidence type="ECO:0000313" key="1">
    <source>
        <dbReference type="EMBL" id="TIB11368.1"/>
    </source>
</evidence>
<evidence type="ECO:0000313" key="4">
    <source>
        <dbReference type="Proteomes" id="UP000310689"/>
    </source>
</evidence>
<organism evidence="1 3">
    <name type="scientific">Wallemia ichthyophaga</name>
    <dbReference type="NCBI Taxonomy" id="245174"/>
    <lineage>
        <taxon>Eukaryota</taxon>
        <taxon>Fungi</taxon>
        <taxon>Dikarya</taxon>
        <taxon>Basidiomycota</taxon>
        <taxon>Wallemiomycotina</taxon>
        <taxon>Wallemiomycetes</taxon>
        <taxon>Wallemiales</taxon>
        <taxon>Wallemiaceae</taxon>
        <taxon>Wallemia</taxon>
    </lineage>
</organism>
<accession>A0A4T0F3M1</accession>
<proteinExistence type="predicted"/>